<evidence type="ECO:0000256" key="1">
    <source>
        <dbReference type="ARBA" id="ARBA00010201"/>
    </source>
</evidence>
<organism evidence="3 4">
    <name type="scientific">Megamonas hypermegale</name>
    <dbReference type="NCBI Taxonomy" id="158847"/>
    <lineage>
        <taxon>Bacteria</taxon>
        <taxon>Bacillati</taxon>
        <taxon>Bacillota</taxon>
        <taxon>Negativicutes</taxon>
        <taxon>Selenomonadales</taxon>
        <taxon>Selenomonadaceae</taxon>
        <taxon>Megamonas</taxon>
    </lineage>
</organism>
<protein>
    <submittedName>
        <fullName evidence="3">Prolyl-tRNA deacylase proX</fullName>
    </submittedName>
</protein>
<dbReference type="InterPro" id="IPR036754">
    <property type="entry name" value="YbaK/aa-tRNA-synt-asso_dom_sf"/>
</dbReference>
<evidence type="ECO:0000259" key="2">
    <source>
        <dbReference type="Pfam" id="PF04073"/>
    </source>
</evidence>
<dbReference type="GeneID" id="62778078"/>
<dbReference type="AlphaFoldDB" id="A0A378NQI4"/>
<dbReference type="GO" id="GO:0002161">
    <property type="term" value="F:aminoacyl-tRNA deacylase activity"/>
    <property type="evidence" value="ECO:0007669"/>
    <property type="project" value="InterPro"/>
</dbReference>
<dbReference type="PANTHER" id="PTHR31423">
    <property type="entry name" value="YBAK DOMAIN-CONTAINING PROTEIN"/>
    <property type="match status" value="1"/>
</dbReference>
<dbReference type="InterPro" id="IPR040285">
    <property type="entry name" value="ProX/PRXD1"/>
</dbReference>
<feature type="domain" description="YbaK/aminoacyl-tRNA synthetase-associated" evidence="2">
    <location>
        <begin position="22"/>
        <end position="145"/>
    </location>
</feature>
<dbReference type="EMBL" id="UGPP01000001">
    <property type="protein sequence ID" value="STY70612.1"/>
    <property type="molecule type" value="Genomic_DNA"/>
</dbReference>
<comment type="similarity">
    <text evidence="1">Belongs to the PRORSD1 family.</text>
</comment>
<dbReference type="Gene3D" id="3.90.960.10">
    <property type="entry name" value="YbaK/aminoacyl-tRNA synthetase-associated domain"/>
    <property type="match status" value="1"/>
</dbReference>
<dbReference type="RefSeq" id="WP_008538521.1">
    <property type="nucleotide sequence ID" value="NZ_UGPP01000001.1"/>
</dbReference>
<dbReference type="InterPro" id="IPR007214">
    <property type="entry name" value="YbaK/aa-tRNA-synth-assoc-dom"/>
</dbReference>
<reference evidence="3 4" key="1">
    <citation type="submission" date="2018-06" db="EMBL/GenBank/DDBJ databases">
        <authorList>
            <consortium name="Pathogen Informatics"/>
            <person name="Doyle S."/>
        </authorList>
    </citation>
    <scope>NUCLEOTIDE SEQUENCE [LARGE SCALE GENOMIC DNA]</scope>
    <source>
        <strain evidence="3 4">NCTC10571</strain>
    </source>
</reference>
<gene>
    <name evidence="3" type="primary">proX</name>
    <name evidence="3" type="ORF">NCTC10571_00752</name>
</gene>
<accession>A0A378NQI4</accession>
<dbReference type="PANTHER" id="PTHR31423:SF3">
    <property type="entry name" value="PROLYL-TRNA SYNTHETASE ASSOCIATED DOMAIN-CONTAINING PROTEIN 1-RELATED"/>
    <property type="match status" value="1"/>
</dbReference>
<dbReference type="Proteomes" id="UP000255234">
    <property type="component" value="Unassembled WGS sequence"/>
</dbReference>
<dbReference type="SUPFAM" id="SSF55826">
    <property type="entry name" value="YbaK/ProRS associated domain"/>
    <property type="match status" value="1"/>
</dbReference>
<dbReference type="CDD" id="cd04335">
    <property type="entry name" value="PrdX_deacylase"/>
    <property type="match status" value="1"/>
</dbReference>
<dbReference type="Pfam" id="PF04073">
    <property type="entry name" value="tRNA_edit"/>
    <property type="match status" value="1"/>
</dbReference>
<proteinExistence type="inferred from homology"/>
<evidence type="ECO:0000313" key="3">
    <source>
        <dbReference type="EMBL" id="STY70612.1"/>
    </source>
</evidence>
<name>A0A378NQI4_9FIRM</name>
<sequence>MNKAEILQYLTDKQIPFTKYEHEPIFSVEEGDKSNLPNREKVIRNLFLCDAKKKNFYLVSLFVHKNINLKELSEKIPSKRLSFAKQEAMEQMLEVKPGSVTPLAILNNKDKNILMIFDSELQNQTIGMHPMENTATVFLKFEDLYTLLLPHGNEIRIIDL</sequence>
<evidence type="ECO:0000313" key="4">
    <source>
        <dbReference type="Proteomes" id="UP000255234"/>
    </source>
</evidence>